<gene>
    <name evidence="5" type="ORF">GCM10009430_27680</name>
</gene>
<dbReference type="PANTHER" id="PTHR30408:SF12">
    <property type="entry name" value="TYPE I RESTRICTION ENZYME MJAVIII SPECIFICITY SUBUNIT"/>
    <property type="match status" value="1"/>
</dbReference>
<evidence type="ECO:0000256" key="2">
    <source>
        <dbReference type="ARBA" id="ARBA00022747"/>
    </source>
</evidence>
<dbReference type="SUPFAM" id="SSF116734">
    <property type="entry name" value="DNA methylase specificity domain"/>
    <property type="match status" value="2"/>
</dbReference>
<comment type="similarity">
    <text evidence="1">Belongs to the type-I restriction system S methylase family.</text>
</comment>
<keyword evidence="3" id="KW-0238">DNA-binding</keyword>
<proteinExistence type="inferred from homology"/>
<dbReference type="Gene3D" id="1.10.287.1120">
    <property type="entry name" value="Bipartite methylase S protein"/>
    <property type="match status" value="1"/>
</dbReference>
<sequence length="448" mass="52120">MEKYTYKDCGIEWLGKIPKHWETKRLFNICEFIRGNSGFEKNDLLSEGKYVALQYGKTYKVEEVNEKFQYYVNENFYKSSQIVNYGDVLFVSTSETMEDLGHSVFYNRNDIGLIGGEQILLKPNKNILDGKYLFYASKVFGNGLKKFATGIKVFRFDVYDLKTIYISLPKPKEQKAIAEYLDKATAKIDRIIAIKQEQLMKMEASLGKKVNEIIKRGVKDFELKESRKDFIGKIPIHYKVQKLKHITTKITDGAHFTPNYLDNPDKNSIPFLRVTDVQVEKIDLNKTKFIDVEEHNELIKRCNPEKGDLLLSKNGTIGITKVVDWDWDFSIFVSLCLIKPDRQLNVDYLNYFFKSEIMDFQIKNGSKQITVTNLHLDKIRDFYIVTPPISEQEQIVKRLKDIEFKFNDSLKNIKSQIETLQAYRKSLIHECVTGKKQVTSAIKTKAYA</sequence>
<dbReference type="GO" id="GO:0004519">
    <property type="term" value="F:endonuclease activity"/>
    <property type="evidence" value="ECO:0007669"/>
    <property type="project" value="UniProtKB-KW"/>
</dbReference>
<evidence type="ECO:0000256" key="1">
    <source>
        <dbReference type="ARBA" id="ARBA00010923"/>
    </source>
</evidence>
<dbReference type="InterPro" id="IPR000055">
    <property type="entry name" value="Restrct_endonuc_typeI_TRD"/>
</dbReference>
<feature type="domain" description="Type I restriction modification DNA specificity" evidence="4">
    <location>
        <begin position="18"/>
        <end position="192"/>
    </location>
</feature>
<name>A0ABP3U5P8_9FLAO</name>
<protein>
    <submittedName>
        <fullName evidence="5">Restriction endonuclease subunit S</fullName>
    </submittedName>
</protein>
<keyword evidence="5" id="KW-0378">Hydrolase</keyword>
<dbReference type="Proteomes" id="UP001501758">
    <property type="component" value="Unassembled WGS sequence"/>
</dbReference>
<dbReference type="PANTHER" id="PTHR30408">
    <property type="entry name" value="TYPE-1 RESTRICTION ENZYME ECOKI SPECIFICITY PROTEIN"/>
    <property type="match status" value="1"/>
</dbReference>
<evidence type="ECO:0000313" key="5">
    <source>
        <dbReference type="EMBL" id="GAA0723828.1"/>
    </source>
</evidence>
<dbReference type="RefSeq" id="WP_343912884.1">
    <property type="nucleotide sequence ID" value="NZ_BAAAGE010000002.1"/>
</dbReference>
<dbReference type="EMBL" id="BAAAGE010000002">
    <property type="protein sequence ID" value="GAA0723828.1"/>
    <property type="molecule type" value="Genomic_DNA"/>
</dbReference>
<evidence type="ECO:0000259" key="4">
    <source>
        <dbReference type="Pfam" id="PF01420"/>
    </source>
</evidence>
<keyword evidence="2" id="KW-0680">Restriction system</keyword>
<dbReference type="Gene3D" id="3.90.220.20">
    <property type="entry name" value="DNA methylase specificity domains"/>
    <property type="match status" value="2"/>
</dbReference>
<feature type="domain" description="Type I restriction modification DNA specificity" evidence="4">
    <location>
        <begin position="239"/>
        <end position="418"/>
    </location>
</feature>
<comment type="caution">
    <text evidence="5">The sequence shown here is derived from an EMBL/GenBank/DDBJ whole genome shotgun (WGS) entry which is preliminary data.</text>
</comment>
<dbReference type="Pfam" id="PF01420">
    <property type="entry name" value="Methylase_S"/>
    <property type="match status" value="2"/>
</dbReference>
<dbReference type="InterPro" id="IPR044946">
    <property type="entry name" value="Restrct_endonuc_typeI_TRD_sf"/>
</dbReference>
<organism evidence="5 6">
    <name type="scientific">Aquimarina litoralis</name>
    <dbReference type="NCBI Taxonomy" id="584605"/>
    <lineage>
        <taxon>Bacteria</taxon>
        <taxon>Pseudomonadati</taxon>
        <taxon>Bacteroidota</taxon>
        <taxon>Flavobacteriia</taxon>
        <taxon>Flavobacteriales</taxon>
        <taxon>Flavobacteriaceae</taxon>
        <taxon>Aquimarina</taxon>
    </lineage>
</organism>
<evidence type="ECO:0000256" key="3">
    <source>
        <dbReference type="ARBA" id="ARBA00023125"/>
    </source>
</evidence>
<reference evidence="6" key="1">
    <citation type="journal article" date="2019" name="Int. J. Syst. Evol. Microbiol.">
        <title>The Global Catalogue of Microorganisms (GCM) 10K type strain sequencing project: providing services to taxonomists for standard genome sequencing and annotation.</title>
        <authorList>
            <consortium name="The Broad Institute Genomics Platform"/>
            <consortium name="The Broad Institute Genome Sequencing Center for Infectious Disease"/>
            <person name="Wu L."/>
            <person name="Ma J."/>
        </authorList>
    </citation>
    <scope>NUCLEOTIDE SEQUENCE [LARGE SCALE GENOMIC DNA]</scope>
    <source>
        <strain evidence="6">JCM 15974</strain>
    </source>
</reference>
<keyword evidence="5" id="KW-0255">Endonuclease</keyword>
<keyword evidence="6" id="KW-1185">Reference proteome</keyword>
<dbReference type="InterPro" id="IPR052021">
    <property type="entry name" value="Type-I_RS_S_subunit"/>
</dbReference>
<keyword evidence="5" id="KW-0540">Nuclease</keyword>
<evidence type="ECO:0000313" key="6">
    <source>
        <dbReference type="Proteomes" id="UP001501758"/>
    </source>
</evidence>
<accession>A0ABP3U5P8</accession>